<reference evidence="1 2" key="1">
    <citation type="journal article" date="2020" name="Microb. Genom.">
        <title>Genetic diversity of clinical and environmental Mucorales isolates obtained from an investigation of mucormycosis cases among solid organ transplant recipients.</title>
        <authorList>
            <person name="Nguyen M.H."/>
            <person name="Kaul D."/>
            <person name="Muto C."/>
            <person name="Cheng S.J."/>
            <person name="Richter R.A."/>
            <person name="Bruno V.M."/>
            <person name="Liu G."/>
            <person name="Beyhan S."/>
            <person name="Sundermann A.J."/>
            <person name="Mounaud S."/>
            <person name="Pasculle A.W."/>
            <person name="Nierman W.C."/>
            <person name="Driscoll E."/>
            <person name="Cumbie R."/>
            <person name="Clancy C.J."/>
            <person name="Dupont C.L."/>
        </authorList>
    </citation>
    <scope>NUCLEOTIDE SEQUENCE [LARGE SCALE GENOMIC DNA]</scope>
    <source>
        <strain evidence="1 2">GL24</strain>
    </source>
</reference>
<protein>
    <submittedName>
        <fullName evidence="1">Uncharacterized protein</fullName>
    </submittedName>
</protein>
<evidence type="ECO:0000313" key="2">
    <source>
        <dbReference type="Proteomes" id="UP000740926"/>
    </source>
</evidence>
<organism evidence="1 2">
    <name type="scientific">Rhizopus delemar</name>
    <dbReference type="NCBI Taxonomy" id="936053"/>
    <lineage>
        <taxon>Eukaryota</taxon>
        <taxon>Fungi</taxon>
        <taxon>Fungi incertae sedis</taxon>
        <taxon>Mucoromycota</taxon>
        <taxon>Mucoromycotina</taxon>
        <taxon>Mucoromycetes</taxon>
        <taxon>Mucorales</taxon>
        <taxon>Mucorineae</taxon>
        <taxon>Rhizopodaceae</taxon>
        <taxon>Rhizopus</taxon>
    </lineage>
</organism>
<gene>
    <name evidence="1" type="ORF">G6F50_017429</name>
</gene>
<accession>A0A9P6XQ04</accession>
<dbReference type="EMBL" id="JAANIU010012800">
    <property type="protein sequence ID" value="KAG1530274.1"/>
    <property type="molecule type" value="Genomic_DNA"/>
</dbReference>
<name>A0A9P6XQ04_9FUNG</name>
<keyword evidence="2" id="KW-1185">Reference proteome</keyword>
<dbReference type="AlphaFoldDB" id="A0A9P6XQ04"/>
<sequence length="135" mass="15498">MPHAIRHRLGCHVGSDAFGCLQCRIPRRRRHHHNELLSTHPKRLVLPPHAIAQRLCQQNQYLVANRMTKHIVDPLEMIQVQSDDRKGEPGCLQFQETQFKGAPVHKTSHWISHGLRVQAPDFVPMLRQCGDQGLT</sequence>
<dbReference type="Proteomes" id="UP000740926">
    <property type="component" value="Unassembled WGS sequence"/>
</dbReference>
<evidence type="ECO:0000313" key="1">
    <source>
        <dbReference type="EMBL" id="KAG1530274.1"/>
    </source>
</evidence>
<proteinExistence type="predicted"/>
<comment type="caution">
    <text evidence="1">The sequence shown here is derived from an EMBL/GenBank/DDBJ whole genome shotgun (WGS) entry which is preliminary data.</text>
</comment>